<dbReference type="PIRSF" id="PIRSF005285">
    <property type="entry name" value="tRNA_splic_archaea"/>
    <property type="match status" value="1"/>
</dbReference>
<dbReference type="InterPro" id="IPR006676">
    <property type="entry name" value="tRNA_splic"/>
</dbReference>
<reference evidence="7 9" key="2">
    <citation type="journal article" date="2017" name="BMC Genomics">
        <title>Genomic analysis of methanogenic archaea reveals a shift towards energy conservation.</title>
        <authorList>
            <person name="Gilmore S.P."/>
            <person name="Henske J.K."/>
            <person name="Sexton J.A."/>
            <person name="Solomon K.V."/>
            <person name="Seppala S."/>
            <person name="Yoo J.I."/>
            <person name="Huyett L.M."/>
            <person name="Pressman A."/>
            <person name="Cogan J.Z."/>
            <person name="Kivenson V."/>
            <person name="Peng X."/>
            <person name="Tan Y."/>
            <person name="Valentine D.L."/>
            <person name="O'Malley M.A."/>
        </authorList>
    </citation>
    <scope>NUCLEOTIDE SEQUENCE [LARGE SCALE GENOMIC DNA]</scope>
    <source>
        <strain evidence="7 9">1R-7</strain>
    </source>
</reference>
<dbReference type="Proteomes" id="UP000217528">
    <property type="component" value="Unassembled WGS sequence"/>
</dbReference>
<feature type="active site" evidence="4">
    <location>
        <position position="114"/>
    </location>
</feature>
<evidence type="ECO:0000313" key="10">
    <source>
        <dbReference type="Proteomes" id="UP000246004"/>
    </source>
</evidence>
<dbReference type="Gene3D" id="3.40.1350.10">
    <property type="match status" value="1"/>
</dbReference>
<dbReference type="GO" id="GO:0005737">
    <property type="term" value="C:cytoplasm"/>
    <property type="evidence" value="ECO:0007669"/>
    <property type="project" value="TreeGrafter"/>
</dbReference>
<keyword evidence="9" id="KW-1185">Reference proteome</keyword>
<keyword evidence="2 4" id="KW-0456">Lyase</keyword>
<proteinExistence type="inferred from homology"/>
<evidence type="ECO:0000256" key="1">
    <source>
        <dbReference type="ARBA" id="ARBA00022694"/>
    </source>
</evidence>
<dbReference type="NCBIfam" id="TIGR00324">
    <property type="entry name" value="endA"/>
    <property type="match status" value="1"/>
</dbReference>
<dbReference type="CDD" id="cd22363">
    <property type="entry name" value="tRNA-intron_lyase_C"/>
    <property type="match status" value="1"/>
</dbReference>
<reference evidence="8 10" key="1">
    <citation type="submission" date="2016-04" db="EMBL/GenBank/DDBJ databases">
        <title>Genome sequence of Methanosphaera cuniculi DSM 4103.</title>
        <authorList>
            <person name="Poehlein A."/>
            <person name="Seedorf H."/>
            <person name="Daniel R."/>
        </authorList>
    </citation>
    <scope>NUCLEOTIDE SEQUENCE [LARGE SCALE GENOMIC DNA]</scope>
    <source>
        <strain evidence="8 10">DSM 4103</strain>
    </source>
</reference>
<comment type="function">
    <text evidence="3 4">Endonuclease that removes tRNA introns. Cleaves pre-tRNA at the 5'- and 3'-splice sites to release the intron. The products are an intron and two tRNA half-molecules bearing 2',3' cyclic phosphate and 5'-OH termini. Recognizes a pseudosymmetric substrate in which 2 bulged loops of 3 bases are separated by a stem of 4 bp.</text>
</comment>
<organism evidence="7 9">
    <name type="scientific">Methanosphaera cuniculi</name>
    <dbReference type="NCBI Taxonomy" id="1077256"/>
    <lineage>
        <taxon>Archaea</taxon>
        <taxon>Methanobacteriati</taxon>
        <taxon>Methanobacteriota</taxon>
        <taxon>Methanomada group</taxon>
        <taxon>Methanobacteria</taxon>
        <taxon>Methanobacteriales</taxon>
        <taxon>Methanobacteriaceae</taxon>
        <taxon>Methanosphaera</taxon>
    </lineage>
</organism>
<evidence type="ECO:0000259" key="5">
    <source>
        <dbReference type="Pfam" id="PF01974"/>
    </source>
</evidence>
<dbReference type="InterPro" id="IPR016442">
    <property type="entry name" value="tRNA_splic_arch_short"/>
</dbReference>
<dbReference type="PANTHER" id="PTHR21227:SF0">
    <property type="entry name" value="TRNA-SPLICING ENDONUCLEASE SUBUNIT SEN2"/>
    <property type="match status" value="1"/>
</dbReference>
<comment type="similarity">
    <text evidence="4">Belongs to the tRNA-intron endonuclease family. Archaeal short subfamily.</text>
</comment>
<feature type="active site" evidence="4">
    <location>
        <position position="145"/>
    </location>
</feature>
<name>A0A2A2HEE1_9EURY</name>
<evidence type="ECO:0000256" key="3">
    <source>
        <dbReference type="ARBA" id="ARBA00024798"/>
    </source>
</evidence>
<protein>
    <recommendedName>
        <fullName evidence="4">tRNA-splicing endonuclease</fullName>
        <ecNumber evidence="4">4.6.1.16</ecNumber>
    </recommendedName>
    <alternativeName>
        <fullName evidence="4">tRNA-intron endonuclease</fullName>
    </alternativeName>
</protein>
<dbReference type="Gene3D" id="3.40.1170.20">
    <property type="entry name" value="tRNA intron endonuclease, N-terminal domain"/>
    <property type="match status" value="1"/>
</dbReference>
<evidence type="ECO:0000313" key="8">
    <source>
        <dbReference type="EMBL" id="PWL08930.1"/>
    </source>
</evidence>
<dbReference type="EMBL" id="LWMS01000004">
    <property type="protein sequence ID" value="PWL08930.1"/>
    <property type="molecule type" value="Genomic_DNA"/>
</dbReference>
<evidence type="ECO:0000313" key="9">
    <source>
        <dbReference type="Proteomes" id="UP000217528"/>
    </source>
</evidence>
<evidence type="ECO:0000256" key="4">
    <source>
        <dbReference type="HAMAP-Rule" id="MF_01833"/>
    </source>
</evidence>
<dbReference type="GO" id="GO:0003676">
    <property type="term" value="F:nucleic acid binding"/>
    <property type="evidence" value="ECO:0007669"/>
    <property type="project" value="InterPro"/>
</dbReference>
<dbReference type="HAMAP" id="MF_01833">
    <property type="entry name" value="EndA_short"/>
    <property type="match status" value="1"/>
</dbReference>
<dbReference type="RefSeq" id="WP_095608353.1">
    <property type="nucleotide sequence ID" value="NZ_CAUHCB010000001.1"/>
</dbReference>
<dbReference type="PANTHER" id="PTHR21227">
    <property type="entry name" value="TRNA-SPLICING ENDONUCLEASE SUBUNIT SEN2"/>
    <property type="match status" value="1"/>
</dbReference>
<accession>A0A2A2HEE1</accession>
<dbReference type="SUPFAM" id="SSF53032">
    <property type="entry name" value="tRNA-intron endonuclease catalytic domain-like"/>
    <property type="match status" value="1"/>
</dbReference>
<dbReference type="FunFam" id="3.40.1350.10:FF:000006">
    <property type="entry name" value="tRNA-splicing endonuclease"/>
    <property type="match status" value="1"/>
</dbReference>
<dbReference type="InterPro" id="IPR006678">
    <property type="entry name" value="tRNA_intron_Endonuc_N"/>
</dbReference>
<feature type="domain" description="tRNA intron endonuclease N-terminal" evidence="6">
    <location>
        <begin position="1"/>
        <end position="65"/>
    </location>
</feature>
<dbReference type="InterPro" id="IPR006677">
    <property type="entry name" value="tRNA_intron_Endonuc_cat-like"/>
</dbReference>
<dbReference type="InterPro" id="IPR036167">
    <property type="entry name" value="tRNA_intron_Endo_cat-like_sf"/>
</dbReference>
<comment type="catalytic activity">
    <reaction evidence="4">
        <text>pretRNA = a 3'-half-tRNA molecule with a 5'-OH end + a 5'-half-tRNA molecule with a 2',3'-cyclic phosphate end + an intron with a 2',3'-cyclic phosphate and a 5'-hydroxyl terminus.</text>
        <dbReference type="EC" id="4.6.1.16"/>
    </reaction>
</comment>
<dbReference type="SUPFAM" id="SSF55267">
    <property type="entry name" value="tRNA-intron endonuclease N-terminal domain-like"/>
    <property type="match status" value="1"/>
</dbReference>
<feature type="active site" evidence="4">
    <location>
        <position position="104"/>
    </location>
</feature>
<dbReference type="OrthoDB" id="46045at2157"/>
<dbReference type="GO" id="GO:0000213">
    <property type="term" value="F:tRNA-intron lyase activity"/>
    <property type="evidence" value="ECO:0007669"/>
    <property type="project" value="UniProtKB-UniRule"/>
</dbReference>
<dbReference type="Proteomes" id="UP000246004">
    <property type="component" value="Unassembled WGS sequence"/>
</dbReference>
<keyword evidence="8" id="KW-0255">Endonuclease</keyword>
<evidence type="ECO:0000256" key="2">
    <source>
        <dbReference type="ARBA" id="ARBA00023239"/>
    </source>
</evidence>
<evidence type="ECO:0000313" key="7">
    <source>
        <dbReference type="EMBL" id="PAV07725.1"/>
    </source>
</evidence>
<dbReference type="GO" id="GO:0006388">
    <property type="term" value="P:tRNA splicing, via endonucleolytic cleavage and ligation"/>
    <property type="evidence" value="ECO:0007669"/>
    <property type="project" value="UniProtKB-UniRule"/>
</dbReference>
<dbReference type="EC" id="4.6.1.16" evidence="4"/>
<sequence>MKSILYDDRVIVKDVNAHNLYNKRFYGNLTDFGLELSLIEALYLLKKGKIYIITEHKEQITAEKLSEIIRKKQIYSHYLVYEDLRTRGYIIKTGFKYGSDFRIYERGHKPGEGHSNHLVKILSEEQSIKARDFSSYVRVAHGVRKSLLLAVVDDEYNITYYDIEWTRP</sequence>
<dbReference type="EMBL" id="LMVN01000009">
    <property type="protein sequence ID" value="PAV07725.1"/>
    <property type="molecule type" value="Genomic_DNA"/>
</dbReference>
<comment type="caution">
    <text evidence="7">The sequence shown here is derived from an EMBL/GenBank/DDBJ whole genome shotgun (WGS) entry which is preliminary data.</text>
</comment>
<dbReference type="Pfam" id="PF02778">
    <property type="entry name" value="tRNA_int_endo_N"/>
    <property type="match status" value="1"/>
</dbReference>
<dbReference type="InterPro" id="IPR036740">
    <property type="entry name" value="tRNA_intron_Endonuc_N_sf"/>
</dbReference>
<keyword evidence="8" id="KW-0540">Nuclease</keyword>
<comment type="subunit">
    <text evidence="4">Homotetramer; although the tetramer contains four active sites, only two participate in the cleavage. Therefore, it should be considered as a dimer of dimers.</text>
</comment>
<evidence type="ECO:0000259" key="6">
    <source>
        <dbReference type="Pfam" id="PF02778"/>
    </source>
</evidence>
<feature type="domain" description="tRNA intron endonuclease catalytic" evidence="5">
    <location>
        <begin position="76"/>
        <end position="160"/>
    </location>
</feature>
<gene>
    <name evidence="4" type="primary">endA</name>
    <name evidence="7" type="ORF">ASJ82_00915</name>
    <name evidence="8" type="ORF">MSCUN_01390</name>
</gene>
<dbReference type="AlphaFoldDB" id="A0A2A2HEE1"/>
<keyword evidence="1 4" id="KW-0819">tRNA processing</keyword>
<dbReference type="InterPro" id="IPR011856">
    <property type="entry name" value="tRNA_endonuc-like_dom_sf"/>
</dbReference>
<dbReference type="Pfam" id="PF01974">
    <property type="entry name" value="tRNA_int_endo"/>
    <property type="match status" value="1"/>
</dbReference>
<keyword evidence="8" id="KW-0378">Hydrolase</keyword>